<proteinExistence type="inferred from homology"/>
<comment type="function">
    <text evidence="6">Involved in the assembly process of the P-ring formation. It may associate with FlgF on the rod constituting a structure essential for the P-ring assembly or may act as a modulator protein for the P-ring assembly.</text>
</comment>
<keyword evidence="8" id="KW-0969">Cilium</keyword>
<dbReference type="GO" id="GO:0044780">
    <property type="term" value="P:bacterial-type flagellum assembly"/>
    <property type="evidence" value="ECO:0007669"/>
    <property type="project" value="InterPro"/>
</dbReference>
<dbReference type="GO" id="GO:0042597">
    <property type="term" value="C:periplasmic space"/>
    <property type="evidence" value="ECO:0007669"/>
    <property type="project" value="UniProtKB-SubCell"/>
</dbReference>
<evidence type="ECO:0000256" key="6">
    <source>
        <dbReference type="ARBA" id="ARBA00025643"/>
    </source>
</evidence>
<dbReference type="Pfam" id="PF13144">
    <property type="entry name" value="ChapFlgA"/>
    <property type="match status" value="1"/>
</dbReference>
<comment type="subcellular location">
    <subcellularLocation>
        <location evidence="1">Periplasm</location>
    </subcellularLocation>
</comment>
<dbReference type="PANTHER" id="PTHR36307:SF1">
    <property type="entry name" value="FLAGELLA BASAL BODY P-RING FORMATION PROTEIN FLGA"/>
    <property type="match status" value="1"/>
</dbReference>
<name>A0A2J8HWE2_VIBDI</name>
<evidence type="ECO:0000256" key="4">
    <source>
        <dbReference type="ARBA" id="ARBA00022729"/>
    </source>
</evidence>
<dbReference type="OrthoDB" id="1669037at2"/>
<dbReference type="SMART" id="SM00858">
    <property type="entry name" value="SAF"/>
    <property type="match status" value="1"/>
</dbReference>
<keyword evidence="8" id="KW-0282">Flagellum</keyword>
<dbReference type="AlphaFoldDB" id="A0A2J8HWE2"/>
<dbReference type="EMBL" id="POSK01000015">
    <property type="protein sequence ID" value="PNI02551.1"/>
    <property type="molecule type" value="Genomic_DNA"/>
</dbReference>
<dbReference type="Gene3D" id="3.90.1210.10">
    <property type="entry name" value="Antifreeze-like/N-acetylneuraminic acid synthase C-terminal domain"/>
    <property type="match status" value="1"/>
</dbReference>
<reference evidence="8 9" key="1">
    <citation type="submission" date="2018-01" db="EMBL/GenBank/DDBJ databases">
        <title>Draft genome sequences of six Vibrio diazotrophicus strains isolated from deep-sea sediments of the Baltic Sea.</title>
        <authorList>
            <person name="Castillo D."/>
            <person name="Vandieken V."/>
            <person name="Chiang O."/>
            <person name="Middelboe M."/>
        </authorList>
    </citation>
    <scope>NUCLEOTIDE SEQUENCE [LARGE SCALE GENOMIC DNA]</scope>
    <source>
        <strain evidence="8 9">60.27F</strain>
    </source>
</reference>
<dbReference type="InterPro" id="IPR013974">
    <property type="entry name" value="SAF"/>
</dbReference>
<evidence type="ECO:0000256" key="3">
    <source>
        <dbReference type="ARBA" id="ARBA00014754"/>
    </source>
</evidence>
<keyword evidence="5" id="KW-0574">Periplasm</keyword>
<dbReference type="Proteomes" id="UP000236449">
    <property type="component" value="Unassembled WGS sequence"/>
</dbReference>
<dbReference type="CDD" id="cd11614">
    <property type="entry name" value="SAF_CpaB_FlgA_like"/>
    <property type="match status" value="1"/>
</dbReference>
<feature type="domain" description="SAF" evidence="7">
    <location>
        <begin position="141"/>
        <end position="202"/>
    </location>
</feature>
<dbReference type="Gene3D" id="2.30.30.760">
    <property type="match status" value="1"/>
</dbReference>
<comment type="caution">
    <text evidence="8">The sequence shown here is derived from an EMBL/GenBank/DDBJ whole genome shotgun (WGS) entry which is preliminary data.</text>
</comment>
<evidence type="ECO:0000313" key="8">
    <source>
        <dbReference type="EMBL" id="PNI02551.1"/>
    </source>
</evidence>
<gene>
    <name evidence="8" type="primary">flgA</name>
    <name evidence="8" type="ORF">C1N32_18305</name>
</gene>
<accession>A0A2J8HWE2</accession>
<comment type="similarity">
    <text evidence="2">Belongs to the FlgA family.</text>
</comment>
<evidence type="ECO:0000256" key="2">
    <source>
        <dbReference type="ARBA" id="ARBA00010474"/>
    </source>
</evidence>
<dbReference type="NCBIfam" id="TIGR03170">
    <property type="entry name" value="flgA_cterm"/>
    <property type="match status" value="1"/>
</dbReference>
<evidence type="ECO:0000259" key="7">
    <source>
        <dbReference type="SMART" id="SM00858"/>
    </source>
</evidence>
<dbReference type="InterPro" id="IPR039246">
    <property type="entry name" value="Flagellar_FlgA"/>
</dbReference>
<protein>
    <recommendedName>
        <fullName evidence="3">Flagella basal body P-ring formation protein FlgA</fullName>
    </recommendedName>
</protein>
<sequence length="265" mass="29443">MTYIKARKINFRPSEANHRKEEVYISSIFNKFLILISLLIVSGATQANNMTEQALQQVIENHLDKELALLAKQREWQSFQPQWQVWIPGSVKHLKVCETPLVISGQDNQLLPVGNLKRSVDCYDDNSSWSINVTIKASLSLPVVVVSTPLSRDQKIDASMLKMEMRTLTHQDDFFTKLSDAIGKQATRRMRVGQILEPTLVTAPPIVTKGNEVIIIASKNGVNASTQGVALEDGGLGEQIEVQNSSSHTVIHAVVTGLNQVQTQF</sequence>
<keyword evidence="4" id="KW-0732">Signal</keyword>
<evidence type="ECO:0000256" key="5">
    <source>
        <dbReference type="ARBA" id="ARBA00022764"/>
    </source>
</evidence>
<evidence type="ECO:0000256" key="1">
    <source>
        <dbReference type="ARBA" id="ARBA00004418"/>
    </source>
</evidence>
<dbReference type="PANTHER" id="PTHR36307">
    <property type="entry name" value="FLAGELLA BASAL BODY P-RING FORMATION PROTEIN FLGA"/>
    <property type="match status" value="1"/>
</dbReference>
<dbReference type="InterPro" id="IPR017585">
    <property type="entry name" value="SAF_FlgA"/>
</dbReference>
<evidence type="ECO:0000313" key="9">
    <source>
        <dbReference type="Proteomes" id="UP000236449"/>
    </source>
</evidence>
<organism evidence="8 9">
    <name type="scientific">Vibrio diazotrophicus</name>
    <dbReference type="NCBI Taxonomy" id="685"/>
    <lineage>
        <taxon>Bacteria</taxon>
        <taxon>Pseudomonadati</taxon>
        <taxon>Pseudomonadota</taxon>
        <taxon>Gammaproteobacteria</taxon>
        <taxon>Vibrionales</taxon>
        <taxon>Vibrionaceae</taxon>
        <taxon>Vibrio</taxon>
    </lineage>
</organism>
<keyword evidence="8" id="KW-0966">Cell projection</keyword>
<dbReference type="RefSeq" id="WP_102967021.1">
    <property type="nucleotide sequence ID" value="NZ_POSK01000015.1"/>
</dbReference>